<dbReference type="GO" id="GO:0016757">
    <property type="term" value="F:glycosyltransferase activity"/>
    <property type="evidence" value="ECO:0007669"/>
    <property type="project" value="UniProtKB-KW"/>
</dbReference>
<keyword evidence="2 5" id="KW-0808">Transferase</keyword>
<feature type="domain" description="Glycosyltransferase subfamily 4-like N-terminal" evidence="4">
    <location>
        <begin position="23"/>
        <end position="200"/>
    </location>
</feature>
<protein>
    <submittedName>
        <fullName evidence="5">Glycosyltransferase involved in cell wall biosynthesis</fullName>
    </submittedName>
</protein>
<dbReference type="Proteomes" id="UP000542125">
    <property type="component" value="Unassembled WGS sequence"/>
</dbReference>
<proteinExistence type="predicted"/>
<evidence type="ECO:0000313" key="6">
    <source>
        <dbReference type="Proteomes" id="UP000542125"/>
    </source>
</evidence>
<comment type="caution">
    <text evidence="5">The sequence shown here is derived from an EMBL/GenBank/DDBJ whole genome shotgun (WGS) entry which is preliminary data.</text>
</comment>
<evidence type="ECO:0000259" key="4">
    <source>
        <dbReference type="Pfam" id="PF13439"/>
    </source>
</evidence>
<organism evidence="5 6">
    <name type="scientific">Pigmentiphaga litoralis</name>
    <dbReference type="NCBI Taxonomy" id="516702"/>
    <lineage>
        <taxon>Bacteria</taxon>
        <taxon>Pseudomonadati</taxon>
        <taxon>Pseudomonadota</taxon>
        <taxon>Betaproteobacteria</taxon>
        <taxon>Burkholderiales</taxon>
        <taxon>Alcaligenaceae</taxon>
        <taxon>Pigmentiphaga</taxon>
    </lineage>
</organism>
<evidence type="ECO:0000313" key="5">
    <source>
        <dbReference type="EMBL" id="NYE84026.1"/>
    </source>
</evidence>
<dbReference type="PANTHER" id="PTHR12526:SF510">
    <property type="entry name" value="D-INOSITOL 3-PHOSPHATE GLYCOSYLTRANSFERASE"/>
    <property type="match status" value="1"/>
</dbReference>
<evidence type="ECO:0000256" key="2">
    <source>
        <dbReference type="ARBA" id="ARBA00022679"/>
    </source>
</evidence>
<accession>A0A7Y9IVV4</accession>
<keyword evidence="6" id="KW-1185">Reference proteome</keyword>
<dbReference type="Pfam" id="PF00534">
    <property type="entry name" value="Glycos_transf_1"/>
    <property type="match status" value="1"/>
</dbReference>
<sequence>MQKIAMVSEHASPLGHAGSVDSGGQNVYVANVARQLAARGHAVDVFTRKDSAVLPEVISWMPGVRIINVPAGPARQLPKEQLLPYMTEFGRWMLDFCRRERRPYDVVHANFFMSGLAALPVREQLKVPLVMTFHALGKVRRQHQGEADQFPAARFGIEERLVREADRIVAECPQDYADLTQLYGAAPDRIAVVPCGFDAQEFSPMPMAQARAALGWDPDAFTVLQLGRMVPRKGVDNVIRAVGELRRHHGIDAHLYVVGGNSAEPNEIATPELGRLRGIADASGAADLVRFVGRRDRDALRTFYCATDVFATTPWYEPFGITPVEAMACGKAVIGSAVGGIKATVRDGETGFLVPARDPIAMAERLAILAKDPALCARFGQAGHARARQFYSWARVAQDLLAVYTQAARPVEAPVTARSRVVIME</sequence>
<dbReference type="PANTHER" id="PTHR12526">
    <property type="entry name" value="GLYCOSYLTRANSFERASE"/>
    <property type="match status" value="1"/>
</dbReference>
<name>A0A7Y9IVV4_9BURK</name>
<feature type="domain" description="Glycosyl transferase family 1" evidence="3">
    <location>
        <begin position="210"/>
        <end position="384"/>
    </location>
</feature>
<dbReference type="AlphaFoldDB" id="A0A7Y9IVV4"/>
<dbReference type="CDD" id="cd03800">
    <property type="entry name" value="GT4_sucrose_synthase"/>
    <property type="match status" value="1"/>
</dbReference>
<evidence type="ECO:0000259" key="3">
    <source>
        <dbReference type="Pfam" id="PF00534"/>
    </source>
</evidence>
<dbReference type="EMBL" id="JACBYR010000001">
    <property type="protein sequence ID" value="NYE84026.1"/>
    <property type="molecule type" value="Genomic_DNA"/>
</dbReference>
<dbReference type="Pfam" id="PF13439">
    <property type="entry name" value="Glyco_transf_4"/>
    <property type="match status" value="1"/>
</dbReference>
<dbReference type="RefSeq" id="WP_179587766.1">
    <property type="nucleotide sequence ID" value="NZ_JACBYR010000001.1"/>
</dbReference>
<gene>
    <name evidence="5" type="ORF">FHW18_003297</name>
</gene>
<dbReference type="Gene3D" id="3.40.50.2000">
    <property type="entry name" value="Glycogen Phosphorylase B"/>
    <property type="match status" value="2"/>
</dbReference>
<reference evidence="5 6" key="1">
    <citation type="submission" date="2020-07" db="EMBL/GenBank/DDBJ databases">
        <title>Genomic Encyclopedia of Type Strains, Phase IV (KMG-V): Genome sequencing to study the core and pangenomes of soil and plant-associated prokaryotes.</title>
        <authorList>
            <person name="Whitman W."/>
        </authorList>
    </citation>
    <scope>NUCLEOTIDE SEQUENCE [LARGE SCALE GENOMIC DNA]</scope>
    <source>
        <strain evidence="5 6">SAS40</strain>
    </source>
</reference>
<evidence type="ECO:0000256" key="1">
    <source>
        <dbReference type="ARBA" id="ARBA00022676"/>
    </source>
</evidence>
<keyword evidence="1" id="KW-0328">Glycosyltransferase</keyword>
<dbReference type="SUPFAM" id="SSF53756">
    <property type="entry name" value="UDP-Glycosyltransferase/glycogen phosphorylase"/>
    <property type="match status" value="1"/>
</dbReference>
<dbReference type="InterPro" id="IPR028098">
    <property type="entry name" value="Glyco_trans_4-like_N"/>
</dbReference>
<dbReference type="InterPro" id="IPR001296">
    <property type="entry name" value="Glyco_trans_1"/>
</dbReference>